<evidence type="ECO:0000256" key="5">
    <source>
        <dbReference type="ARBA" id="ARBA00023136"/>
    </source>
</evidence>
<reference evidence="8" key="1">
    <citation type="submission" date="2018-01" db="EMBL/GenBank/DDBJ databases">
        <authorList>
            <person name="Alioto T."/>
            <person name="Alioto T."/>
        </authorList>
    </citation>
    <scope>NUCLEOTIDE SEQUENCE [LARGE SCALE GENOMIC DNA]</scope>
</reference>
<evidence type="ECO:0000313" key="7">
    <source>
        <dbReference type="EMBL" id="SPP77741.1"/>
    </source>
</evidence>
<evidence type="ECO:0000256" key="1">
    <source>
        <dbReference type="ARBA" id="ARBA00004141"/>
    </source>
</evidence>
<dbReference type="PANTHER" id="PTHR43461:SF1">
    <property type="entry name" value="TRANSMEMBRANE PROTEIN 256"/>
    <property type="match status" value="1"/>
</dbReference>
<comment type="similarity">
    <text evidence="2">Belongs to the TMEM256 family.</text>
</comment>
<feature type="transmembrane region" description="Helical" evidence="6">
    <location>
        <begin position="106"/>
        <end position="123"/>
    </location>
</feature>
<keyword evidence="4 6" id="KW-1133">Transmembrane helix</keyword>
<gene>
    <name evidence="7" type="ORF">DGUA_6G010271</name>
</gene>
<protein>
    <submittedName>
        <fullName evidence="7">Blast:Transmembrane protein 256</fullName>
    </submittedName>
</protein>
<dbReference type="Pfam" id="PF04241">
    <property type="entry name" value="DUF423"/>
    <property type="match status" value="1"/>
</dbReference>
<name>A0A3B0JYD9_DROGU</name>
<dbReference type="Proteomes" id="UP000268350">
    <property type="component" value="Unassembled WGS sequence"/>
</dbReference>
<dbReference type="GO" id="GO:0016020">
    <property type="term" value="C:membrane"/>
    <property type="evidence" value="ECO:0007669"/>
    <property type="project" value="UniProtKB-SubCell"/>
</dbReference>
<evidence type="ECO:0000256" key="4">
    <source>
        <dbReference type="ARBA" id="ARBA00022989"/>
    </source>
</evidence>
<dbReference type="OMA" id="IVPQEMM"/>
<feature type="transmembrane region" description="Helical" evidence="6">
    <location>
        <begin position="67"/>
        <end position="85"/>
    </location>
</feature>
<evidence type="ECO:0000256" key="6">
    <source>
        <dbReference type="SAM" id="Phobius"/>
    </source>
</evidence>
<proteinExistence type="inferred from homology"/>
<keyword evidence="3 6" id="KW-0812">Transmembrane</keyword>
<comment type="subcellular location">
    <subcellularLocation>
        <location evidence="1">Membrane</location>
        <topology evidence="1">Multi-pass membrane protein</topology>
    </subcellularLocation>
</comment>
<evidence type="ECO:0000256" key="2">
    <source>
        <dbReference type="ARBA" id="ARBA00006208"/>
    </source>
</evidence>
<dbReference type="OrthoDB" id="269173at2759"/>
<keyword evidence="5 6" id="KW-0472">Membrane</keyword>
<dbReference type="EMBL" id="OUUW01000003">
    <property type="protein sequence ID" value="SPP77741.1"/>
    <property type="molecule type" value="Genomic_DNA"/>
</dbReference>
<dbReference type="InterPro" id="IPR006696">
    <property type="entry name" value="DUF423"/>
</dbReference>
<feature type="transmembrane region" description="Helical" evidence="6">
    <location>
        <begin position="156"/>
        <end position="174"/>
    </location>
</feature>
<organism evidence="7 8">
    <name type="scientific">Drosophila guanche</name>
    <name type="common">Fruit fly</name>
    <dbReference type="NCBI Taxonomy" id="7266"/>
    <lineage>
        <taxon>Eukaryota</taxon>
        <taxon>Metazoa</taxon>
        <taxon>Ecdysozoa</taxon>
        <taxon>Arthropoda</taxon>
        <taxon>Hexapoda</taxon>
        <taxon>Insecta</taxon>
        <taxon>Pterygota</taxon>
        <taxon>Neoptera</taxon>
        <taxon>Endopterygota</taxon>
        <taxon>Diptera</taxon>
        <taxon>Brachycera</taxon>
        <taxon>Muscomorpha</taxon>
        <taxon>Ephydroidea</taxon>
        <taxon>Drosophilidae</taxon>
        <taxon>Drosophila</taxon>
        <taxon>Sophophora</taxon>
    </lineage>
</organism>
<dbReference type="AlphaFoldDB" id="A0A3B0JYD9"/>
<evidence type="ECO:0000313" key="8">
    <source>
        <dbReference type="Proteomes" id="UP000268350"/>
    </source>
</evidence>
<evidence type="ECO:0000256" key="3">
    <source>
        <dbReference type="ARBA" id="ARBA00022692"/>
    </source>
</evidence>
<sequence length="176" mass="19331">MASGNLFDNVFIDNPISRALRYTGALVLLKIGLRSKQIIVPQEMVEPVATALMGSTFEQQLRSPFKMFSLAGLSIASTLIMLGVCKHRLNRLTIVAQKSARRYAEWAIQAHFVNSCALTLIPMTTYPVMTITLLMSGSLLFCGSLYSRALTNERRVMVTGSVGGVAIIASWILLVY</sequence>
<keyword evidence="8" id="KW-1185">Reference proteome</keyword>
<accession>A0A3B0JYD9</accession>
<dbReference type="PANTHER" id="PTHR43461">
    <property type="entry name" value="TRANSMEMBRANE PROTEIN 256"/>
    <property type="match status" value="1"/>
</dbReference>